<dbReference type="PANTHER" id="PTHR10174:SF216">
    <property type="entry name" value="CRAL-TRIO DOMAIN-CONTAINING PROTEIN-RELATED"/>
    <property type="match status" value="1"/>
</dbReference>
<dbReference type="InterPro" id="IPR036273">
    <property type="entry name" value="CRAL/TRIO_N_dom_sf"/>
</dbReference>
<dbReference type="Gene3D" id="1.10.8.20">
    <property type="entry name" value="N-terminal domain of phosphatidylinositol transfer protein sec14p"/>
    <property type="match status" value="1"/>
</dbReference>
<dbReference type="InterPro" id="IPR036865">
    <property type="entry name" value="CRAL-TRIO_dom_sf"/>
</dbReference>
<name>A0A1A9WEC8_9MUSC</name>
<dbReference type="InterPro" id="IPR011074">
    <property type="entry name" value="CRAL/TRIO_N_dom"/>
</dbReference>
<sequence length="311" mass="36899">MLELRPLNEDLQKKAKEELNEIPERIGEELNAFKTWIEKQPHLRANTDDQFLIAFLRGCKYNLEKAKKKIDAYYTLKTKFPDLFGLTDIDNEKFREIFRLGLITYLPIPLYDNGPRILFVRNVAPQSEQYHVIDFWIVHQVLQDILILEDDYAAINGVVMIADWRKTSANQIFQITPTLLKRWNAYTFQAMPIRLKCLHVAYAPKIFEKVFNFLKSMWPAKLQQRLFVHNNSLDSLIERVPLKYLPREYGGENGSIKEIVDEWDQKFNKYRDYFKKSSQWGTNEKARIENINDYDNMFGLVGSFKTLQLDW</sequence>
<dbReference type="CDD" id="cd00170">
    <property type="entry name" value="SEC14"/>
    <property type="match status" value="1"/>
</dbReference>
<dbReference type="PANTHER" id="PTHR10174">
    <property type="entry name" value="ALPHA-TOCOPHEROL TRANSFER PROTEIN-RELATED"/>
    <property type="match status" value="1"/>
</dbReference>
<dbReference type="SMART" id="SM01100">
    <property type="entry name" value="CRAL_TRIO_N"/>
    <property type="match status" value="1"/>
</dbReference>
<dbReference type="PROSITE" id="PS50191">
    <property type="entry name" value="CRAL_TRIO"/>
    <property type="match status" value="1"/>
</dbReference>
<dbReference type="Gene3D" id="3.40.525.10">
    <property type="entry name" value="CRAL-TRIO lipid binding domain"/>
    <property type="match status" value="1"/>
</dbReference>
<reference evidence="2" key="2">
    <citation type="submission" date="2020-05" db="UniProtKB">
        <authorList>
            <consortium name="EnsemblMetazoa"/>
        </authorList>
    </citation>
    <scope>IDENTIFICATION</scope>
    <source>
        <strain evidence="2">IAEA</strain>
    </source>
</reference>
<dbReference type="GO" id="GO:0016020">
    <property type="term" value="C:membrane"/>
    <property type="evidence" value="ECO:0007669"/>
    <property type="project" value="TreeGrafter"/>
</dbReference>
<evidence type="ECO:0000259" key="1">
    <source>
        <dbReference type="PROSITE" id="PS50191"/>
    </source>
</evidence>
<protein>
    <submittedName>
        <fullName evidence="2">CRAL-TRIO domain-containing protein</fullName>
    </submittedName>
</protein>
<dbReference type="Pfam" id="PF00650">
    <property type="entry name" value="CRAL_TRIO"/>
    <property type="match status" value="1"/>
</dbReference>
<dbReference type="AlphaFoldDB" id="A0A1A9WEC8"/>
<dbReference type="InterPro" id="IPR001251">
    <property type="entry name" value="CRAL-TRIO_dom"/>
</dbReference>
<dbReference type="GO" id="GO:1902936">
    <property type="term" value="F:phosphatidylinositol bisphosphate binding"/>
    <property type="evidence" value="ECO:0007669"/>
    <property type="project" value="TreeGrafter"/>
</dbReference>
<evidence type="ECO:0000313" key="3">
    <source>
        <dbReference type="Proteomes" id="UP000091820"/>
    </source>
</evidence>
<dbReference type="EnsemblMetazoa" id="GBRI016428-RA">
    <property type="protein sequence ID" value="GBRI016428-PA"/>
    <property type="gene ID" value="GBRI016428"/>
</dbReference>
<dbReference type="Proteomes" id="UP000091820">
    <property type="component" value="Unassembled WGS sequence"/>
</dbReference>
<dbReference type="SUPFAM" id="SSF52087">
    <property type="entry name" value="CRAL/TRIO domain"/>
    <property type="match status" value="1"/>
</dbReference>
<reference evidence="3" key="1">
    <citation type="submission" date="2014-03" db="EMBL/GenBank/DDBJ databases">
        <authorList>
            <person name="Aksoy S."/>
            <person name="Warren W."/>
            <person name="Wilson R.K."/>
        </authorList>
    </citation>
    <scope>NUCLEOTIDE SEQUENCE [LARGE SCALE GENOMIC DNA]</scope>
    <source>
        <strain evidence="3">IAEA</strain>
    </source>
</reference>
<accession>A0A1A9WEC8</accession>
<keyword evidence="3" id="KW-1185">Reference proteome</keyword>
<proteinExistence type="predicted"/>
<feature type="domain" description="CRAL-TRIO" evidence="1">
    <location>
        <begin position="90"/>
        <end position="257"/>
    </location>
</feature>
<dbReference type="VEuPathDB" id="VectorBase:GBRI016428"/>
<evidence type="ECO:0000313" key="2">
    <source>
        <dbReference type="EnsemblMetazoa" id="GBRI016428-PA"/>
    </source>
</evidence>
<dbReference type="SUPFAM" id="SSF46938">
    <property type="entry name" value="CRAL/TRIO N-terminal domain"/>
    <property type="match status" value="1"/>
</dbReference>
<dbReference type="PRINTS" id="PR00180">
    <property type="entry name" value="CRETINALDHBP"/>
</dbReference>
<dbReference type="Gene3D" id="1.20.5.1200">
    <property type="entry name" value="Alpha-tocopherol transfer"/>
    <property type="match status" value="1"/>
</dbReference>
<organism evidence="2 3">
    <name type="scientific">Glossina brevipalpis</name>
    <dbReference type="NCBI Taxonomy" id="37001"/>
    <lineage>
        <taxon>Eukaryota</taxon>
        <taxon>Metazoa</taxon>
        <taxon>Ecdysozoa</taxon>
        <taxon>Arthropoda</taxon>
        <taxon>Hexapoda</taxon>
        <taxon>Insecta</taxon>
        <taxon>Pterygota</taxon>
        <taxon>Neoptera</taxon>
        <taxon>Endopterygota</taxon>
        <taxon>Diptera</taxon>
        <taxon>Brachycera</taxon>
        <taxon>Muscomorpha</taxon>
        <taxon>Hippoboscoidea</taxon>
        <taxon>Glossinidae</taxon>
        <taxon>Glossina</taxon>
    </lineage>
</organism>